<dbReference type="InterPro" id="IPR036388">
    <property type="entry name" value="WH-like_DNA-bd_sf"/>
</dbReference>
<proteinExistence type="predicted"/>
<sequence length="99" mass="11638">MPPHTTEQLRELMVRWCYEFGKSVAEISELSGYSVSTVYNILKFYDDHGTVNNPTARQRSRPRSLDATDMDYLYLLIKRCPAMYLDEIQTDLLEIRDIE</sequence>
<dbReference type="Proteomes" id="UP000027265">
    <property type="component" value="Unassembled WGS sequence"/>
</dbReference>
<dbReference type="AlphaFoldDB" id="A0A067PN31"/>
<dbReference type="InParanoid" id="A0A067PN31"/>
<dbReference type="InterPro" id="IPR009057">
    <property type="entry name" value="Homeodomain-like_sf"/>
</dbReference>
<dbReference type="SUPFAM" id="SSF46689">
    <property type="entry name" value="Homeodomain-like"/>
    <property type="match status" value="1"/>
</dbReference>
<feature type="non-terminal residue" evidence="1">
    <location>
        <position position="99"/>
    </location>
</feature>
<name>A0A067PN31_9AGAM</name>
<keyword evidence="2" id="KW-1185">Reference proteome</keyword>
<reference evidence="2" key="1">
    <citation type="journal article" date="2014" name="Proc. Natl. Acad. Sci. U.S.A.">
        <title>Extensive sampling of basidiomycete genomes demonstrates inadequacy of the white-rot/brown-rot paradigm for wood decay fungi.</title>
        <authorList>
            <person name="Riley R."/>
            <person name="Salamov A.A."/>
            <person name="Brown D.W."/>
            <person name="Nagy L.G."/>
            <person name="Floudas D."/>
            <person name="Held B.W."/>
            <person name="Levasseur A."/>
            <person name="Lombard V."/>
            <person name="Morin E."/>
            <person name="Otillar R."/>
            <person name="Lindquist E.A."/>
            <person name="Sun H."/>
            <person name="LaButti K.M."/>
            <person name="Schmutz J."/>
            <person name="Jabbour D."/>
            <person name="Luo H."/>
            <person name="Baker S.E."/>
            <person name="Pisabarro A.G."/>
            <person name="Walton J.D."/>
            <person name="Blanchette R.A."/>
            <person name="Henrissat B."/>
            <person name="Martin F."/>
            <person name="Cullen D."/>
            <person name="Hibbett D.S."/>
            <person name="Grigoriev I.V."/>
        </authorList>
    </citation>
    <scope>NUCLEOTIDE SEQUENCE [LARGE SCALE GENOMIC DNA]</scope>
    <source>
        <strain evidence="2">MUCL 33604</strain>
    </source>
</reference>
<evidence type="ECO:0000313" key="2">
    <source>
        <dbReference type="Proteomes" id="UP000027265"/>
    </source>
</evidence>
<dbReference type="Pfam" id="PF13384">
    <property type="entry name" value="HTH_23"/>
    <property type="match status" value="1"/>
</dbReference>
<dbReference type="HOGENOM" id="CLU_056788_8_3_1"/>
<gene>
    <name evidence="1" type="ORF">JAAARDRAFT_100499</name>
</gene>
<evidence type="ECO:0000313" key="1">
    <source>
        <dbReference type="EMBL" id="KDQ56208.1"/>
    </source>
</evidence>
<dbReference type="Gene3D" id="1.10.10.10">
    <property type="entry name" value="Winged helix-like DNA-binding domain superfamily/Winged helix DNA-binding domain"/>
    <property type="match status" value="1"/>
</dbReference>
<dbReference type="EMBL" id="KL197722">
    <property type="protein sequence ID" value="KDQ56208.1"/>
    <property type="molecule type" value="Genomic_DNA"/>
</dbReference>
<organism evidence="1 2">
    <name type="scientific">Jaapia argillacea MUCL 33604</name>
    <dbReference type="NCBI Taxonomy" id="933084"/>
    <lineage>
        <taxon>Eukaryota</taxon>
        <taxon>Fungi</taxon>
        <taxon>Dikarya</taxon>
        <taxon>Basidiomycota</taxon>
        <taxon>Agaricomycotina</taxon>
        <taxon>Agaricomycetes</taxon>
        <taxon>Agaricomycetidae</taxon>
        <taxon>Jaapiales</taxon>
        <taxon>Jaapiaceae</taxon>
        <taxon>Jaapia</taxon>
    </lineage>
</organism>
<dbReference type="OrthoDB" id="3022198at2759"/>
<protein>
    <recommendedName>
        <fullName evidence="3">Paired domain-containing protein</fullName>
    </recommendedName>
</protein>
<evidence type="ECO:0008006" key="3">
    <source>
        <dbReference type="Google" id="ProtNLM"/>
    </source>
</evidence>
<accession>A0A067PN31</accession>